<keyword evidence="3" id="KW-1185">Reference proteome</keyword>
<dbReference type="HOGENOM" id="CLU_704127_0_0_1"/>
<proteinExistence type="predicted"/>
<accession>E4ZJQ9</accession>
<feature type="compositionally biased region" description="Pro residues" evidence="1">
    <location>
        <begin position="191"/>
        <end position="200"/>
    </location>
</feature>
<reference evidence="3" key="1">
    <citation type="journal article" date="2011" name="Nat. Commun.">
        <title>Effector diversification within compartments of the Leptosphaeria maculans genome affected by Repeat-Induced Point mutations.</title>
        <authorList>
            <person name="Rouxel T."/>
            <person name="Grandaubert J."/>
            <person name="Hane J.K."/>
            <person name="Hoede C."/>
            <person name="van de Wouw A.P."/>
            <person name="Couloux A."/>
            <person name="Dominguez V."/>
            <person name="Anthouard V."/>
            <person name="Bally P."/>
            <person name="Bourras S."/>
            <person name="Cozijnsen A.J."/>
            <person name="Ciuffetti L.M."/>
            <person name="Degrave A."/>
            <person name="Dilmaghani A."/>
            <person name="Duret L."/>
            <person name="Fudal I."/>
            <person name="Goodwin S.B."/>
            <person name="Gout L."/>
            <person name="Glaser N."/>
            <person name="Linglin J."/>
            <person name="Kema G.H.J."/>
            <person name="Lapalu N."/>
            <person name="Lawrence C.B."/>
            <person name="May K."/>
            <person name="Meyer M."/>
            <person name="Ollivier B."/>
            <person name="Poulain J."/>
            <person name="Schoch C.L."/>
            <person name="Simon A."/>
            <person name="Spatafora J.W."/>
            <person name="Stachowiak A."/>
            <person name="Turgeon B.G."/>
            <person name="Tyler B.M."/>
            <person name="Vincent D."/>
            <person name="Weissenbach J."/>
            <person name="Amselem J."/>
            <person name="Quesneville H."/>
            <person name="Oliver R.P."/>
            <person name="Wincker P."/>
            <person name="Balesdent M.-H."/>
            <person name="Howlett B.J."/>
        </authorList>
    </citation>
    <scope>NUCLEOTIDE SEQUENCE [LARGE SCALE GENOMIC DNA]</scope>
    <source>
        <strain evidence="3">JN3 / isolate v23.1.3 / race Av1-4-5-6-7-8</strain>
    </source>
</reference>
<dbReference type="InParanoid" id="E4ZJQ9"/>
<evidence type="ECO:0000313" key="2">
    <source>
        <dbReference type="EMBL" id="CBX91344.1"/>
    </source>
</evidence>
<feature type="region of interest" description="Disordered" evidence="1">
    <location>
        <begin position="217"/>
        <end position="315"/>
    </location>
</feature>
<protein>
    <submittedName>
        <fullName evidence="2">Predicted protein</fullName>
    </submittedName>
</protein>
<dbReference type="EMBL" id="FP929072">
    <property type="protein sequence ID" value="CBX91344.1"/>
    <property type="molecule type" value="Genomic_DNA"/>
</dbReference>
<dbReference type="AlphaFoldDB" id="E4ZJQ9"/>
<sequence length="392" mass="42856">MAQQQEAEDSYHIDVSLLSALAAYPSGYKEDVPDIIDSDALNEFLAARQMVSPFDDIPLSVDASVLQDSSADSCTSTSDGVCKSDPYHLQYLDHDSSKFSTRRLQSYFALINNQPSLPGFNQNGEDDGSVPPLDDFPPKRGVSGKRPRDEDEPETIAEVSEEHFDMGLGRQTPTVNRHKKARRDSAHEPPRPTTPQPPKARPQVLGTFPQTEQLSLQHANRDEARQAATAMARAEKPAGRPRRTRRPAAQQYIGIPMEQVGGGGEIFGQSPGLQFGQMPGQQFGQSLGPQFGQSPGPQFGRIPLQQFGQSPGLQSGQIPVQQFAQAPGPQLYQGPNQYYSPAPAPHAGQFPPRHIGHQPSQPIGYPPAPNINHAPAQRWDPAVWPGSYPRVR</sequence>
<gene>
    <name evidence="2" type="ORF">LEMA_P068520.1</name>
</gene>
<feature type="compositionally biased region" description="Low complexity" evidence="1">
    <location>
        <begin position="271"/>
        <end position="285"/>
    </location>
</feature>
<feature type="compositionally biased region" description="Polar residues" evidence="1">
    <location>
        <begin position="306"/>
        <end position="315"/>
    </location>
</feature>
<dbReference type="Proteomes" id="UP000002668">
    <property type="component" value="Genome"/>
</dbReference>
<feature type="region of interest" description="Disordered" evidence="1">
    <location>
        <begin position="327"/>
        <end position="392"/>
    </location>
</feature>
<dbReference type="VEuPathDB" id="FungiDB:LEMA_P068520.1"/>
<organism evidence="3">
    <name type="scientific">Leptosphaeria maculans (strain JN3 / isolate v23.1.3 / race Av1-4-5-6-7-8)</name>
    <name type="common">Blackleg fungus</name>
    <name type="synonym">Phoma lingam</name>
    <dbReference type="NCBI Taxonomy" id="985895"/>
    <lineage>
        <taxon>Eukaryota</taxon>
        <taxon>Fungi</taxon>
        <taxon>Dikarya</taxon>
        <taxon>Ascomycota</taxon>
        <taxon>Pezizomycotina</taxon>
        <taxon>Dothideomycetes</taxon>
        <taxon>Pleosporomycetidae</taxon>
        <taxon>Pleosporales</taxon>
        <taxon>Pleosporineae</taxon>
        <taxon>Leptosphaeriaceae</taxon>
        <taxon>Plenodomus</taxon>
        <taxon>Plenodomus lingam/Leptosphaeria maculans species complex</taxon>
    </lineage>
</organism>
<feature type="region of interest" description="Disordered" evidence="1">
    <location>
        <begin position="117"/>
        <end position="204"/>
    </location>
</feature>
<name>E4ZJQ9_LEPMJ</name>
<evidence type="ECO:0000256" key="1">
    <source>
        <dbReference type="SAM" id="MobiDB-lite"/>
    </source>
</evidence>
<feature type="compositionally biased region" description="Polar residues" evidence="1">
    <location>
        <begin position="287"/>
        <end position="296"/>
    </location>
</feature>
<evidence type="ECO:0000313" key="3">
    <source>
        <dbReference type="Proteomes" id="UP000002668"/>
    </source>
</evidence>